<dbReference type="PATRIC" id="fig|1328313.3.peg.948"/>
<dbReference type="InterPro" id="IPR051532">
    <property type="entry name" value="Ester_Hydrolysis_Enzymes"/>
</dbReference>
<dbReference type="InterPro" id="IPR013830">
    <property type="entry name" value="SGNH_hydro"/>
</dbReference>
<dbReference type="PANTHER" id="PTHR30383:SF24">
    <property type="entry name" value="THIOESTERASE 1_PROTEASE 1_LYSOPHOSPHOLIPASE L1"/>
    <property type="match status" value="1"/>
</dbReference>
<sequence length="208" mass="23404">MYNPVSAKWFRFILFITFSVPLLVHSAQSQVKILILGDSLSAGYGLELQDAWASQLDRATPDWQIINASISGDTTQGGLNRLPKLLQQYQPDYVFIELGGNDGLRGFQLPVIKQNLIQLVQLTLKNGAKPILAEIKIPPNYGQRYLKIFIEQYQQIADQFAIPLIPFFIEEVAVNPELMLKDGIHPNLDAQAIIAEHMKKQFSKVIEG</sequence>
<evidence type="ECO:0000313" key="2">
    <source>
        <dbReference type="EMBL" id="EWH11422.1"/>
    </source>
</evidence>
<feature type="domain" description="SGNH hydrolase-type esterase" evidence="1">
    <location>
        <begin position="35"/>
        <end position="191"/>
    </location>
</feature>
<dbReference type="Gene3D" id="3.40.50.1110">
    <property type="entry name" value="SGNH hydrolase"/>
    <property type="match status" value="1"/>
</dbReference>
<dbReference type="PROSITE" id="PS01098">
    <property type="entry name" value="LIPASE_GDSL_SER"/>
    <property type="match status" value="1"/>
</dbReference>
<protein>
    <submittedName>
        <fullName evidence="2">Lysophospholipase</fullName>
    </submittedName>
</protein>
<name>W7QQZ0_9ALTE</name>
<dbReference type="STRING" id="1328313.DS2_04585"/>
<dbReference type="eggNOG" id="COG2755">
    <property type="taxonomic scope" value="Bacteria"/>
</dbReference>
<proteinExistence type="predicted"/>
<dbReference type="SUPFAM" id="SSF52266">
    <property type="entry name" value="SGNH hydrolase"/>
    <property type="match status" value="1"/>
</dbReference>
<dbReference type="Proteomes" id="UP000019276">
    <property type="component" value="Unassembled WGS sequence"/>
</dbReference>
<dbReference type="GO" id="GO:0004622">
    <property type="term" value="F:phosphatidylcholine lysophospholipase activity"/>
    <property type="evidence" value="ECO:0007669"/>
    <property type="project" value="TreeGrafter"/>
</dbReference>
<gene>
    <name evidence="2" type="ORF">DS2_04585</name>
</gene>
<dbReference type="CDD" id="cd01822">
    <property type="entry name" value="Lysophospholipase_L1_like"/>
    <property type="match status" value="1"/>
</dbReference>
<dbReference type="EMBL" id="ARZY01000005">
    <property type="protein sequence ID" value="EWH11422.1"/>
    <property type="molecule type" value="Genomic_DNA"/>
</dbReference>
<dbReference type="PANTHER" id="PTHR30383">
    <property type="entry name" value="THIOESTERASE 1/PROTEASE 1/LYSOPHOSPHOLIPASE L1"/>
    <property type="match status" value="1"/>
</dbReference>
<dbReference type="Pfam" id="PF13472">
    <property type="entry name" value="Lipase_GDSL_2"/>
    <property type="match status" value="1"/>
</dbReference>
<accession>W7QQZ0</accession>
<keyword evidence="3" id="KW-1185">Reference proteome</keyword>
<evidence type="ECO:0000259" key="1">
    <source>
        <dbReference type="Pfam" id="PF13472"/>
    </source>
</evidence>
<dbReference type="GO" id="GO:0006629">
    <property type="term" value="P:lipid metabolic process"/>
    <property type="evidence" value="ECO:0007669"/>
    <property type="project" value="InterPro"/>
</dbReference>
<organism evidence="2 3">
    <name type="scientific">Catenovulum agarivorans DS-2</name>
    <dbReference type="NCBI Taxonomy" id="1328313"/>
    <lineage>
        <taxon>Bacteria</taxon>
        <taxon>Pseudomonadati</taxon>
        <taxon>Pseudomonadota</taxon>
        <taxon>Gammaproteobacteria</taxon>
        <taxon>Alteromonadales</taxon>
        <taxon>Alteromonadaceae</taxon>
        <taxon>Catenovulum</taxon>
    </lineage>
</organism>
<dbReference type="InterPro" id="IPR008265">
    <property type="entry name" value="Lipase_GDSL_AS"/>
</dbReference>
<comment type="caution">
    <text evidence="2">The sequence shown here is derived from an EMBL/GenBank/DDBJ whole genome shotgun (WGS) entry which is preliminary data.</text>
</comment>
<dbReference type="InterPro" id="IPR036514">
    <property type="entry name" value="SGNH_hydro_sf"/>
</dbReference>
<evidence type="ECO:0000313" key="3">
    <source>
        <dbReference type="Proteomes" id="UP000019276"/>
    </source>
</evidence>
<dbReference type="RefSeq" id="WP_035013461.1">
    <property type="nucleotide sequence ID" value="NZ_ARZY01000005.1"/>
</dbReference>
<dbReference type="OrthoDB" id="9786188at2"/>
<dbReference type="AlphaFoldDB" id="W7QQZ0"/>
<reference evidence="2 3" key="1">
    <citation type="journal article" date="2014" name="Genome Announc.">
        <title>Draft Genome Sequence of the Agar-Degrading Bacterium Catenovulum sp. Strain DS-2, Isolated from Intestines of Haliotis diversicolor.</title>
        <authorList>
            <person name="Shan D."/>
            <person name="Li X."/>
            <person name="Gu Z."/>
            <person name="Wei G."/>
            <person name="Gao Z."/>
            <person name="Shao Z."/>
        </authorList>
    </citation>
    <scope>NUCLEOTIDE SEQUENCE [LARGE SCALE GENOMIC DNA]</scope>
    <source>
        <strain evidence="2 3">DS-2</strain>
    </source>
</reference>